<dbReference type="EMBL" id="CP136865">
    <property type="protein sequence ID" value="WOJ95448.1"/>
    <property type="molecule type" value="Genomic_DNA"/>
</dbReference>
<evidence type="ECO:0000256" key="1">
    <source>
        <dbReference type="ARBA" id="ARBA00023002"/>
    </source>
</evidence>
<dbReference type="PANTHER" id="PTHR10668:SF103">
    <property type="entry name" value="PYRIDINE NUCLEOTIDE-DISULFIDE OXIDOREDUCTASE DOMAIN-CONTAINING PROTEIN 2"/>
    <property type="match status" value="1"/>
</dbReference>
<evidence type="ECO:0000259" key="2">
    <source>
        <dbReference type="Pfam" id="PF01266"/>
    </source>
</evidence>
<dbReference type="Gene3D" id="3.50.50.60">
    <property type="entry name" value="FAD/NAD(P)-binding domain"/>
    <property type="match status" value="2"/>
</dbReference>
<proteinExistence type="predicted"/>
<dbReference type="RefSeq" id="WP_407326144.1">
    <property type="nucleotide sequence ID" value="NZ_CP136865.1"/>
</dbReference>
<dbReference type="PANTHER" id="PTHR10668">
    <property type="entry name" value="PHYTOENE DEHYDROGENASE"/>
    <property type="match status" value="1"/>
</dbReference>
<dbReference type="InterPro" id="IPR006076">
    <property type="entry name" value="FAD-dep_OxRdtase"/>
</dbReference>
<keyword evidence="4" id="KW-1185">Reference proteome</keyword>
<reference evidence="3 4" key="1">
    <citation type="submission" date="2023-10" db="EMBL/GenBank/DDBJ databases">
        <title>Two novel species belonging to the OM43/NOR5 clade.</title>
        <authorList>
            <person name="Park M."/>
        </authorList>
    </citation>
    <scope>NUCLEOTIDE SEQUENCE [LARGE SCALE GENOMIC DNA]</scope>
    <source>
        <strain evidence="3 4">IMCC45268</strain>
    </source>
</reference>
<accession>A0ABZ0I8Q2</accession>
<dbReference type="Proteomes" id="UP001626549">
    <property type="component" value="Chromosome"/>
</dbReference>
<evidence type="ECO:0000313" key="4">
    <source>
        <dbReference type="Proteomes" id="UP001626549"/>
    </source>
</evidence>
<protein>
    <submittedName>
        <fullName evidence="3">NAD(P)/FAD-dependent oxidoreductase</fullName>
    </submittedName>
</protein>
<dbReference type="InterPro" id="IPR036188">
    <property type="entry name" value="FAD/NAD-bd_sf"/>
</dbReference>
<dbReference type="Pfam" id="PF01266">
    <property type="entry name" value="DAO"/>
    <property type="match status" value="1"/>
</dbReference>
<name>A0ABZ0I8Q2_9GAMM</name>
<keyword evidence="1" id="KW-0560">Oxidoreductase</keyword>
<feature type="domain" description="FAD dependent oxidoreductase" evidence="2">
    <location>
        <begin position="10"/>
        <end position="345"/>
    </location>
</feature>
<dbReference type="SUPFAM" id="SSF51905">
    <property type="entry name" value="FAD/NAD(P)-binding domain"/>
    <property type="match status" value="1"/>
</dbReference>
<evidence type="ECO:0000313" key="3">
    <source>
        <dbReference type="EMBL" id="WOJ95448.1"/>
    </source>
</evidence>
<gene>
    <name evidence="3" type="ORF">R0137_09265</name>
</gene>
<organism evidence="3 4">
    <name type="scientific">Congregibacter brevis</name>
    <dbReference type="NCBI Taxonomy" id="3081201"/>
    <lineage>
        <taxon>Bacteria</taxon>
        <taxon>Pseudomonadati</taxon>
        <taxon>Pseudomonadota</taxon>
        <taxon>Gammaproteobacteria</taxon>
        <taxon>Cellvibrionales</taxon>
        <taxon>Halieaceae</taxon>
        <taxon>Congregibacter</taxon>
    </lineage>
</organism>
<sequence length="537" mass="58413">MDTATSNATDAIVIGAGHNGLCCAAYLARSGLTVRVLERRSVVGGAALTEEFHPGFRNSVFSYLVSLLDRSVMSDLELDKHGLTLINRPGGSLSLLPNDHMYLPRDTKAAQAAIARFSKADAEVYPAFEDMLEDMGKLVRGVAREIPPNFDGGWGDVWKLIRQANAFRRLSSERQIELSELMTMSIGDLLDRWFETDVVKGLYGFEGIIGNYANAYTPGTAYVLLHHVFGDIDGRTGAWSYAKGGMGAITQAMASYCESLGVEILTDAGVASVEMEKGAAKGVVLEDGGAFSANVIASNTHPKVLFGKLIDTAETPPAFKHRIEAYQSESATFRMNVALSELPRFHTVEHDDIGLTAMQNTIDICPSLDYINCAYDEAKQQGWATSPVISMCIPTLVDDSLAPTGQHVMSLFCQHFRRHLPNDRCWDDVKEQVADIVIDTVAKYSPNFRRAILGRQINSPLDIERKLNMIGGDIFHGKLSLNQIFSLRPVGGYADHRMPVKGVYLCGSGAHPGGGVSGLPGKNAASVIIRDRKRGLV</sequence>